<proteinExistence type="predicted"/>
<evidence type="ECO:0000256" key="2">
    <source>
        <dbReference type="SAM" id="SignalP"/>
    </source>
</evidence>
<dbReference type="RefSeq" id="WP_330500624.1">
    <property type="nucleotide sequence ID" value="NZ_JAZDWZ010000003.1"/>
</dbReference>
<evidence type="ECO:0000313" key="5">
    <source>
        <dbReference type="Proteomes" id="UP001344817"/>
    </source>
</evidence>
<dbReference type="PROSITE" id="PS51257">
    <property type="entry name" value="PROKAR_LIPOPROTEIN"/>
    <property type="match status" value="1"/>
</dbReference>
<evidence type="ECO:0000259" key="3">
    <source>
        <dbReference type="Pfam" id="PF04200"/>
    </source>
</evidence>
<evidence type="ECO:0000256" key="1">
    <source>
        <dbReference type="SAM" id="MobiDB-lite"/>
    </source>
</evidence>
<reference evidence="4" key="1">
    <citation type="submission" date="2024-01" db="EMBL/GenBank/DDBJ databases">
        <title>Genome sequence of Mycoplasma ciconiae type strain DSM 25251.</title>
        <authorList>
            <person name="Spergser J."/>
        </authorList>
    </citation>
    <scope>NUCLEOTIDE SEQUENCE [LARGE SCALE GENOMIC DNA]</scope>
    <source>
        <strain evidence="4">DSM 25251</strain>
    </source>
</reference>
<keyword evidence="4" id="KW-0449">Lipoprotein</keyword>
<feature type="compositionally biased region" description="Low complexity" evidence="1">
    <location>
        <begin position="190"/>
        <end position="204"/>
    </location>
</feature>
<dbReference type="InterPro" id="IPR007326">
    <property type="entry name" value="Lipoprotein-assoc_dom"/>
</dbReference>
<feature type="signal peptide" evidence="2">
    <location>
        <begin position="1"/>
        <end position="21"/>
    </location>
</feature>
<gene>
    <name evidence="4" type="ORF">V2E24_01295</name>
</gene>
<feature type="compositionally biased region" description="Low complexity" evidence="1">
    <location>
        <begin position="137"/>
        <end position="154"/>
    </location>
</feature>
<feature type="compositionally biased region" description="Basic and acidic residues" evidence="1">
    <location>
        <begin position="35"/>
        <end position="84"/>
    </location>
</feature>
<keyword evidence="5" id="KW-1185">Reference proteome</keyword>
<feature type="domain" description="Lipoprotein-associated type-17" evidence="3">
    <location>
        <begin position="244"/>
        <end position="325"/>
    </location>
</feature>
<dbReference type="EMBL" id="JAZDWZ010000003">
    <property type="protein sequence ID" value="MEE3928211.1"/>
    <property type="molecule type" value="Genomic_DNA"/>
</dbReference>
<comment type="caution">
    <text evidence="4">The sequence shown here is derived from an EMBL/GenBank/DDBJ whole genome shotgun (WGS) entry which is preliminary data.</text>
</comment>
<feature type="compositionally biased region" description="Low complexity" evidence="1">
    <location>
        <begin position="87"/>
        <end position="111"/>
    </location>
</feature>
<feature type="chain" id="PRO_5047102715" evidence="2">
    <location>
        <begin position="22"/>
        <end position="706"/>
    </location>
</feature>
<feature type="domain" description="Lipoprotein-associated type-17" evidence="3">
    <location>
        <begin position="483"/>
        <end position="548"/>
    </location>
</feature>
<feature type="compositionally biased region" description="Polar residues" evidence="1">
    <location>
        <begin position="222"/>
        <end position="233"/>
    </location>
</feature>
<sequence>MKFKNKSKIIFTILSAASALTFVGCNVTQTQDSNPQKDHSATVDETKEQTFEESTKEDEHSQSAQEKETSKESESVTQKTKEDAQDSQTQQPQQEPSHETQTTTQETQESQIIDEHTPQTPKESESVTQETKEDAQDSQTQQPEQESSQEAQTTTKEDAQPQQPEQDSSHESQTTTQQTEEPQTPKESESATQEPEQDTQQQEHSSAKESTQESATEESQKPAQESSHSNPTSTTQEWQLNQNLNTNNNLTINAPASFLVNFNLSNQNFASQTTFASVYNFEDFTVNNINITYYDDQAGILKFNANVTKNNITKEFSFVISGFKKPQSIRSIGYEFDTNLMYQNKVDQHSLVIQSADDTQKTLAYFKTLNGSSFDNEFYDIKNLILNDQIFIQEFDFIIENQQLMLILNLDLKLKVLDNNIVSEKHFNLINKKVSINTSYSLLNYINWVAENKTSIKQNTQAKNHFPSYYLGRFKNEVDLGHNFVSLDNEYTKLANDYSDVAIVSENMIADDVTGELILKFVLQMHNNKYDNDSYTSSVISYTIDGFKNLNNDNILKKFNVRLNQNSLLNNAKWFNYINAASKEDSIITAQNNPNLLNLFSKIILADNSRETLDLPKMFLVEFDNTSITNLYDPRTHLIRQTLNDPNAFMPYRIELNVNKIFNINANENSIVFDLESELIVSVANNNGQIKDYSLPFNFTNVTITK</sequence>
<name>A0ABU7ML04_9BACT</name>
<feature type="compositionally biased region" description="Basic and acidic residues" evidence="1">
    <location>
        <begin position="113"/>
        <end position="135"/>
    </location>
</feature>
<protein>
    <submittedName>
        <fullName evidence="4">Lipoprotein 17-related variable surface protein</fullName>
    </submittedName>
</protein>
<organism evidence="4 5">
    <name type="scientific">Mycoplasmopsis ciconiae</name>
    <dbReference type="NCBI Taxonomy" id="561067"/>
    <lineage>
        <taxon>Bacteria</taxon>
        <taxon>Bacillati</taxon>
        <taxon>Mycoplasmatota</taxon>
        <taxon>Mycoplasmoidales</taxon>
        <taxon>Metamycoplasmataceae</taxon>
        <taxon>Mycoplasmopsis</taxon>
    </lineage>
</organism>
<feature type="compositionally biased region" description="Low complexity" evidence="1">
    <location>
        <begin position="171"/>
        <end position="182"/>
    </location>
</feature>
<keyword evidence="2" id="KW-0732">Signal</keyword>
<accession>A0ABU7ML04</accession>
<evidence type="ECO:0000313" key="4">
    <source>
        <dbReference type="EMBL" id="MEE3928211.1"/>
    </source>
</evidence>
<feature type="region of interest" description="Disordered" evidence="1">
    <location>
        <begin position="29"/>
        <end position="236"/>
    </location>
</feature>
<dbReference type="Proteomes" id="UP001344817">
    <property type="component" value="Unassembled WGS sequence"/>
</dbReference>
<dbReference type="Pfam" id="PF04200">
    <property type="entry name" value="Lipoprotein_17"/>
    <property type="match status" value="2"/>
</dbReference>